<proteinExistence type="predicted"/>
<evidence type="ECO:0000259" key="3">
    <source>
        <dbReference type="Pfam" id="PF13340"/>
    </source>
</evidence>
<feature type="region of interest" description="Disordered" evidence="1">
    <location>
        <begin position="235"/>
        <end position="255"/>
    </location>
</feature>
<dbReference type="GO" id="GO:0004803">
    <property type="term" value="F:transposase activity"/>
    <property type="evidence" value="ECO:0007669"/>
    <property type="project" value="InterPro"/>
</dbReference>
<dbReference type="InterPro" id="IPR025161">
    <property type="entry name" value="IS402-like_dom"/>
</dbReference>
<comment type="caution">
    <text evidence="4">The sequence shown here is derived from an EMBL/GenBank/DDBJ whole genome shotgun (WGS) entry which is preliminary data.</text>
</comment>
<sequence length="304" mass="34199">MTTQQRHRVFTDEQWEKIEPLLPSNVGKRARPFENNRRIVEGIVYRYRAGIAWRDLPCEHFGPWQTVWKRHRRYAADGTWDRVLARVLSDADAAGDIDWNISVDGTINRAHQHATNTTRLDQDTQGATSNYKNLPDSECEPAGHGIGRSRGGLTTKIHHAVGGKGRPLAVVVTGGQRHDGVILPQVLADIRVPRVGGGRPRTCPDAVLADRAYGSRANRDYLRSRGIRAVIPEKKDQIATRKKRGSKGGRPPAFDAGVYRNRNVVERSFAYVKQWRGLATRYDKLAITYRAAVVISAILTWLRQ</sequence>
<evidence type="ECO:0000313" key="4">
    <source>
        <dbReference type="EMBL" id="PCC18252.1"/>
    </source>
</evidence>
<dbReference type="EMBL" id="NRGX01000001">
    <property type="protein sequence ID" value="PCC18252.1"/>
    <property type="molecule type" value="Genomic_DNA"/>
</dbReference>
<dbReference type="PANTHER" id="PTHR30007">
    <property type="entry name" value="PHP DOMAIN PROTEIN"/>
    <property type="match status" value="1"/>
</dbReference>
<feature type="domain" description="Insertion element IS402-like" evidence="3">
    <location>
        <begin position="11"/>
        <end position="83"/>
    </location>
</feature>
<gene>
    <name evidence="4" type="ORF">CIK79_08105</name>
</gene>
<dbReference type="GO" id="GO:0003677">
    <property type="term" value="F:DNA binding"/>
    <property type="evidence" value="ECO:0007669"/>
    <property type="project" value="InterPro"/>
</dbReference>
<dbReference type="PANTHER" id="PTHR30007:SF1">
    <property type="entry name" value="BLR1914 PROTEIN"/>
    <property type="match status" value="1"/>
</dbReference>
<protein>
    <submittedName>
        <fullName evidence="4">IS5/IS1182 family transposase</fullName>
    </submittedName>
</protein>
<dbReference type="GO" id="GO:0006313">
    <property type="term" value="P:DNA transposition"/>
    <property type="evidence" value="ECO:0007669"/>
    <property type="project" value="InterPro"/>
</dbReference>
<accession>A0A2A3X3F0</accession>
<name>A0A2A3X3F0_BREAU</name>
<dbReference type="InterPro" id="IPR002559">
    <property type="entry name" value="Transposase_11"/>
</dbReference>
<dbReference type="Pfam" id="PF01609">
    <property type="entry name" value="DDE_Tnp_1"/>
    <property type="match status" value="1"/>
</dbReference>
<evidence type="ECO:0000259" key="2">
    <source>
        <dbReference type="Pfam" id="PF01609"/>
    </source>
</evidence>
<dbReference type="Pfam" id="PF13340">
    <property type="entry name" value="DUF4096"/>
    <property type="match status" value="1"/>
</dbReference>
<feature type="domain" description="Transposase IS4-like" evidence="2">
    <location>
        <begin position="102"/>
        <end position="297"/>
    </location>
</feature>
<dbReference type="Proteomes" id="UP000218377">
    <property type="component" value="Unassembled WGS sequence"/>
</dbReference>
<evidence type="ECO:0000313" key="5">
    <source>
        <dbReference type="Proteomes" id="UP000218377"/>
    </source>
</evidence>
<dbReference type="NCBIfam" id="NF033580">
    <property type="entry name" value="transpos_IS5_3"/>
    <property type="match status" value="1"/>
</dbReference>
<dbReference type="AlphaFoldDB" id="A0A2A3X3F0"/>
<reference evidence="4 5" key="1">
    <citation type="journal article" date="2017" name="Elife">
        <title>Extensive horizontal gene transfer in cheese-associated bacteria.</title>
        <authorList>
            <person name="Bonham K.S."/>
            <person name="Wolfe B.E."/>
            <person name="Dutton R.J."/>
        </authorList>
    </citation>
    <scope>NUCLEOTIDE SEQUENCE [LARGE SCALE GENOMIC DNA]</scope>
    <source>
        <strain evidence="4 5">JB5</strain>
    </source>
</reference>
<organism evidence="4 5">
    <name type="scientific">Brevibacterium aurantiacum</name>
    <dbReference type="NCBI Taxonomy" id="273384"/>
    <lineage>
        <taxon>Bacteria</taxon>
        <taxon>Bacillati</taxon>
        <taxon>Actinomycetota</taxon>
        <taxon>Actinomycetes</taxon>
        <taxon>Micrococcales</taxon>
        <taxon>Brevibacteriaceae</taxon>
        <taxon>Brevibacterium</taxon>
    </lineage>
</organism>
<evidence type="ECO:0000256" key="1">
    <source>
        <dbReference type="SAM" id="MobiDB-lite"/>
    </source>
</evidence>